<dbReference type="InterPro" id="IPR051448">
    <property type="entry name" value="CdaR-like_regulators"/>
</dbReference>
<keyword evidence="3" id="KW-1185">Reference proteome</keyword>
<dbReference type="Pfam" id="PF13556">
    <property type="entry name" value="HTH_30"/>
    <property type="match status" value="1"/>
</dbReference>
<dbReference type="Gene3D" id="1.10.10.2840">
    <property type="entry name" value="PucR C-terminal helix-turn-helix domain"/>
    <property type="match status" value="1"/>
</dbReference>
<evidence type="ECO:0000313" key="3">
    <source>
        <dbReference type="Proteomes" id="UP001500902"/>
    </source>
</evidence>
<evidence type="ECO:0000313" key="2">
    <source>
        <dbReference type="EMBL" id="GAA3670846.1"/>
    </source>
</evidence>
<dbReference type="EMBL" id="BAAAZP010000075">
    <property type="protein sequence ID" value="GAA3670846.1"/>
    <property type="molecule type" value="Genomic_DNA"/>
</dbReference>
<evidence type="ECO:0000259" key="1">
    <source>
        <dbReference type="Pfam" id="PF13556"/>
    </source>
</evidence>
<protein>
    <recommendedName>
        <fullName evidence="1">PucR C-terminal helix-turn-helix domain-containing protein</fullName>
    </recommendedName>
</protein>
<sequence length="98" mass="10782">MYRLSDVLLEYQLTRPTAASRGLAALLDPLDGVPNLLLTLEAYLRHGRARRATAAGLHIHPNTLDYRLRRVAELTGLNPADELALQKLAAALAARKSR</sequence>
<feature type="domain" description="PucR C-terminal helix-turn-helix" evidence="1">
    <location>
        <begin position="36"/>
        <end position="94"/>
    </location>
</feature>
<dbReference type="PANTHER" id="PTHR33744">
    <property type="entry name" value="CARBOHYDRATE DIACID REGULATOR"/>
    <property type="match status" value="1"/>
</dbReference>
<dbReference type="RefSeq" id="WP_344879402.1">
    <property type="nucleotide sequence ID" value="NZ_BAAAZP010000075.1"/>
</dbReference>
<organism evidence="2 3">
    <name type="scientific">Nonomuraea antimicrobica</name>
    <dbReference type="NCBI Taxonomy" id="561173"/>
    <lineage>
        <taxon>Bacteria</taxon>
        <taxon>Bacillati</taxon>
        <taxon>Actinomycetota</taxon>
        <taxon>Actinomycetes</taxon>
        <taxon>Streptosporangiales</taxon>
        <taxon>Streptosporangiaceae</taxon>
        <taxon>Nonomuraea</taxon>
    </lineage>
</organism>
<dbReference type="PANTHER" id="PTHR33744:SF1">
    <property type="entry name" value="DNA-BINDING TRANSCRIPTIONAL ACTIVATOR ADER"/>
    <property type="match status" value="1"/>
</dbReference>
<proteinExistence type="predicted"/>
<name>A0ABP7BYU8_9ACTN</name>
<accession>A0ABP7BYU8</accession>
<dbReference type="Proteomes" id="UP001500902">
    <property type="component" value="Unassembled WGS sequence"/>
</dbReference>
<dbReference type="InterPro" id="IPR025736">
    <property type="entry name" value="PucR_C-HTH_dom"/>
</dbReference>
<comment type="caution">
    <text evidence="2">The sequence shown here is derived from an EMBL/GenBank/DDBJ whole genome shotgun (WGS) entry which is preliminary data.</text>
</comment>
<gene>
    <name evidence="2" type="ORF">GCM10022224_038850</name>
</gene>
<reference evidence="3" key="1">
    <citation type="journal article" date="2019" name="Int. J. Syst. Evol. Microbiol.">
        <title>The Global Catalogue of Microorganisms (GCM) 10K type strain sequencing project: providing services to taxonomists for standard genome sequencing and annotation.</title>
        <authorList>
            <consortium name="The Broad Institute Genomics Platform"/>
            <consortium name="The Broad Institute Genome Sequencing Center for Infectious Disease"/>
            <person name="Wu L."/>
            <person name="Ma J."/>
        </authorList>
    </citation>
    <scope>NUCLEOTIDE SEQUENCE [LARGE SCALE GENOMIC DNA]</scope>
    <source>
        <strain evidence="3">JCM 16904</strain>
    </source>
</reference>
<dbReference type="InterPro" id="IPR042070">
    <property type="entry name" value="PucR_C-HTH_sf"/>
</dbReference>